<evidence type="ECO:0000313" key="5">
    <source>
        <dbReference type="Proteomes" id="UP000663555"/>
    </source>
</evidence>
<sequence>MKTKNRSFNLLPRIILFGSLLLTVLHLTGCKDQVTTSDASSHITRAETYAKQGQYRSAFIEVRNAIQAEPDNVDHVTRLASLYLDVGAAKEAADLLEPWLEDHSEAVALILARAYVQQGKHLSATETLAKQTPTSGTEQLDASLIRAEARRQSGEFAEALAMFEQIAESHPSNVEAIEGQLKTQLGLEQPAEATRTADGWLESNEAAPEVLYWKGIAQYQQGELEQAAATLTDAVTVVPTSDLLLPIRRSILTALSQVLTAQGRTTEAQIYNRILAENTDTESKQQFEAAMSALKEGEIETAKGKLRDLLAASPDNEQVALMLGALSASTGELDEGVQLLTANLDPETASAPLLRAATIAQVDAGEREAALKNLERSIEARPKAPELLAMHGILALNVPGQEEAGVESLNKAIDIDPTNTRLHLALARHFRQNAQKDQALSHLRTAFTKAPDDWLTTAYYLDSLVEAEARPEAEEIRDSLLNGYPNDRQAVLLASMTDARLDNHAIASERLEALVENNPDWQPGLRALGSTYLNNGEREKALKTMIEVARLNPDDVTPLMQAASLYARDHSTAEVQDWLAKVGQQHSELEPLATGLAAQVNIREGNLDVAARQLESQPDSHAFIRDVTANLLAAETRRALMAKDFETAHQKITEALALQPENLNLALIPVRIAELEKGNQHALDTLDEVEDTFGEQSITVRARAGLLLRSERPDEAIELLSSYYDKTKDIPTLSYLVSVGQATGSDRTDEWTEEWVSKAPDSPAAHLKRGDILLQHGNEAEAETHYEKVLELRAGNVTALNNLAWLLRERDRKRALELAGKAVELAPQSAAILDTYGWILHLDGQHQAAAEQLEKAVMLDPEQEEIAEHLEQVRKVL</sequence>
<feature type="repeat" description="TPR" evidence="3">
    <location>
        <begin position="830"/>
        <end position="863"/>
    </location>
</feature>
<evidence type="ECO:0000313" key="4">
    <source>
        <dbReference type="EMBL" id="QSP93513.1"/>
    </source>
</evidence>
<proteinExistence type="predicted"/>
<dbReference type="SUPFAM" id="SSF48452">
    <property type="entry name" value="TPR-like"/>
    <property type="match status" value="4"/>
</dbReference>
<feature type="repeat" description="TPR" evidence="3">
    <location>
        <begin position="39"/>
        <end position="72"/>
    </location>
</feature>
<feature type="repeat" description="TPR" evidence="3">
    <location>
        <begin position="763"/>
        <end position="796"/>
    </location>
</feature>
<dbReference type="RefSeq" id="WP_206642736.1">
    <property type="nucleotide sequence ID" value="NZ_CP071247.1"/>
</dbReference>
<evidence type="ECO:0000256" key="2">
    <source>
        <dbReference type="ARBA" id="ARBA00022803"/>
    </source>
</evidence>
<dbReference type="SMART" id="SM00028">
    <property type="entry name" value="TPR"/>
    <property type="match status" value="10"/>
</dbReference>
<dbReference type="InterPro" id="IPR019734">
    <property type="entry name" value="TPR_rpt"/>
</dbReference>
<accession>A0ABX7MTE3</accession>
<keyword evidence="5" id="KW-1185">Reference proteome</keyword>
<protein>
    <submittedName>
        <fullName evidence="4">Tetratricopeptide repeat protein</fullName>
    </submittedName>
</protein>
<reference evidence="4 5" key="1">
    <citation type="submission" date="2021-03" db="EMBL/GenBank/DDBJ databases">
        <title>Genome sequencing of Marinobacter sp. LPB0319.</title>
        <authorList>
            <person name="Kim J."/>
        </authorList>
    </citation>
    <scope>NUCLEOTIDE SEQUENCE [LARGE SCALE GENOMIC DNA]</scope>
    <source>
        <strain evidence="4 5">LPB0319</strain>
    </source>
</reference>
<evidence type="ECO:0000256" key="3">
    <source>
        <dbReference type="PROSITE-ProRule" id="PRU00339"/>
    </source>
</evidence>
<dbReference type="Gene3D" id="1.25.40.10">
    <property type="entry name" value="Tetratricopeptide repeat domain"/>
    <property type="match status" value="4"/>
</dbReference>
<dbReference type="Pfam" id="PF13174">
    <property type="entry name" value="TPR_6"/>
    <property type="match status" value="1"/>
</dbReference>
<dbReference type="PANTHER" id="PTHR45586">
    <property type="entry name" value="TPR REPEAT-CONTAINING PROTEIN PA4667"/>
    <property type="match status" value="1"/>
</dbReference>
<feature type="repeat" description="TPR" evidence="3">
    <location>
        <begin position="522"/>
        <end position="555"/>
    </location>
</feature>
<dbReference type="PROSITE" id="PS50005">
    <property type="entry name" value="TPR"/>
    <property type="match status" value="4"/>
</dbReference>
<dbReference type="Pfam" id="PF13181">
    <property type="entry name" value="TPR_8"/>
    <property type="match status" value="2"/>
</dbReference>
<dbReference type="InterPro" id="IPR051012">
    <property type="entry name" value="CellSynth/LPSAsmb/PSIAsmb"/>
</dbReference>
<name>A0ABX7MTE3_9GAMM</name>
<keyword evidence="1" id="KW-0677">Repeat</keyword>
<dbReference type="EMBL" id="CP071247">
    <property type="protein sequence ID" value="QSP93513.1"/>
    <property type="molecule type" value="Genomic_DNA"/>
</dbReference>
<keyword evidence="2 3" id="KW-0802">TPR repeat</keyword>
<gene>
    <name evidence="4" type="ORF">LPB19_09780</name>
</gene>
<evidence type="ECO:0000256" key="1">
    <source>
        <dbReference type="ARBA" id="ARBA00022737"/>
    </source>
</evidence>
<dbReference type="Proteomes" id="UP000663555">
    <property type="component" value="Chromosome"/>
</dbReference>
<dbReference type="PANTHER" id="PTHR45586:SF1">
    <property type="entry name" value="LIPOPOLYSACCHARIDE ASSEMBLY PROTEIN B"/>
    <property type="match status" value="1"/>
</dbReference>
<dbReference type="Pfam" id="PF13432">
    <property type="entry name" value="TPR_16"/>
    <property type="match status" value="3"/>
</dbReference>
<organism evidence="4 5">
    <name type="scientific">Marinobacter salinisoli</name>
    <dbReference type="NCBI Taxonomy" id="2769486"/>
    <lineage>
        <taxon>Bacteria</taxon>
        <taxon>Pseudomonadati</taxon>
        <taxon>Pseudomonadota</taxon>
        <taxon>Gammaproteobacteria</taxon>
        <taxon>Pseudomonadales</taxon>
        <taxon>Marinobacteraceae</taxon>
        <taxon>Marinobacter</taxon>
    </lineage>
</organism>
<dbReference type="InterPro" id="IPR011990">
    <property type="entry name" value="TPR-like_helical_dom_sf"/>
</dbReference>